<dbReference type="EMBL" id="CP002042">
    <property type="protein sequence ID" value="ADH62115.1"/>
    <property type="molecule type" value="Genomic_DNA"/>
</dbReference>
<keyword evidence="4" id="KW-0804">Transcription</keyword>
<dbReference type="eggNOG" id="COG0789">
    <property type="taxonomic scope" value="Bacteria"/>
</dbReference>
<gene>
    <name evidence="7" type="ordered locus">Mesil_0170</name>
</gene>
<dbReference type="STRING" id="526227.Mesil_0170"/>
<evidence type="ECO:0000259" key="6">
    <source>
        <dbReference type="PROSITE" id="PS50937"/>
    </source>
</evidence>
<keyword evidence="2" id="KW-0805">Transcription regulation</keyword>
<dbReference type="InterPro" id="IPR009061">
    <property type="entry name" value="DNA-bd_dom_put_sf"/>
</dbReference>
<dbReference type="Pfam" id="PF13411">
    <property type="entry name" value="MerR_1"/>
    <property type="match status" value="1"/>
</dbReference>
<dbReference type="GO" id="GO:0003677">
    <property type="term" value="F:DNA binding"/>
    <property type="evidence" value="ECO:0007669"/>
    <property type="project" value="UniProtKB-KW"/>
</dbReference>
<evidence type="ECO:0000256" key="4">
    <source>
        <dbReference type="ARBA" id="ARBA00023163"/>
    </source>
</evidence>
<keyword evidence="5" id="KW-0175">Coiled coil</keyword>
<dbReference type="SUPFAM" id="SSF46955">
    <property type="entry name" value="Putative DNA-binding domain"/>
    <property type="match status" value="1"/>
</dbReference>
<evidence type="ECO:0000313" key="8">
    <source>
        <dbReference type="Proteomes" id="UP000001916"/>
    </source>
</evidence>
<dbReference type="OrthoDB" id="66855at2"/>
<accession>D7BGW1</accession>
<dbReference type="RefSeq" id="WP_013156722.1">
    <property type="nucleotide sequence ID" value="NC_014212.1"/>
</dbReference>
<dbReference type="KEGG" id="msv:Mesil_0170"/>
<dbReference type="HOGENOM" id="CLU_1159596_0_0_0"/>
<dbReference type="SMART" id="SM00422">
    <property type="entry name" value="HTH_MERR"/>
    <property type="match status" value="1"/>
</dbReference>
<evidence type="ECO:0000256" key="1">
    <source>
        <dbReference type="ARBA" id="ARBA00022491"/>
    </source>
</evidence>
<dbReference type="PANTHER" id="PTHR30204:SF69">
    <property type="entry name" value="MERR-FAMILY TRANSCRIPTIONAL REGULATOR"/>
    <property type="match status" value="1"/>
</dbReference>
<dbReference type="Proteomes" id="UP000001916">
    <property type="component" value="Chromosome"/>
</dbReference>
<organism evidence="7 8">
    <name type="scientific">Allomeiothermus silvanus (strain ATCC 700542 / DSM 9946 / NBRC 106475 / NCIMB 13440 / VI-R2)</name>
    <name type="common">Thermus silvanus</name>
    <dbReference type="NCBI Taxonomy" id="526227"/>
    <lineage>
        <taxon>Bacteria</taxon>
        <taxon>Thermotogati</taxon>
        <taxon>Deinococcota</taxon>
        <taxon>Deinococci</taxon>
        <taxon>Thermales</taxon>
        <taxon>Thermaceae</taxon>
        <taxon>Allomeiothermus</taxon>
    </lineage>
</organism>
<dbReference type="InterPro" id="IPR000551">
    <property type="entry name" value="MerR-type_HTH_dom"/>
</dbReference>
<keyword evidence="3" id="KW-0238">DNA-binding</keyword>
<evidence type="ECO:0000256" key="5">
    <source>
        <dbReference type="SAM" id="Coils"/>
    </source>
</evidence>
<protein>
    <submittedName>
        <fullName evidence="7">Transcriptional regulator, MerR family</fullName>
    </submittedName>
</protein>
<keyword evidence="1" id="KW-0678">Repressor</keyword>
<dbReference type="CDD" id="cd00592">
    <property type="entry name" value="HTH_MerR-like"/>
    <property type="match status" value="1"/>
</dbReference>
<dbReference type="AlphaFoldDB" id="D7BGW1"/>
<dbReference type="PROSITE" id="PS50937">
    <property type="entry name" value="HTH_MERR_2"/>
    <property type="match status" value="1"/>
</dbReference>
<reference evidence="7 8" key="1">
    <citation type="journal article" date="2010" name="Stand. Genomic Sci.">
        <title>Complete genome sequence of Meiothermus silvanus type strain (VI-R2).</title>
        <authorList>
            <person name="Sikorski J."/>
            <person name="Tindall B.J."/>
            <person name="Lowry S."/>
            <person name="Lucas S."/>
            <person name="Nolan M."/>
            <person name="Copeland A."/>
            <person name="Glavina Del Rio T."/>
            <person name="Tice H."/>
            <person name="Cheng J.F."/>
            <person name="Han C."/>
            <person name="Pitluck S."/>
            <person name="Liolios K."/>
            <person name="Ivanova N."/>
            <person name="Mavromatis K."/>
            <person name="Mikhailova N."/>
            <person name="Pati A."/>
            <person name="Goodwin L."/>
            <person name="Chen A."/>
            <person name="Palaniappan K."/>
            <person name="Land M."/>
            <person name="Hauser L."/>
            <person name="Chang Y.J."/>
            <person name="Jeffries C.D."/>
            <person name="Rohde M."/>
            <person name="Goker M."/>
            <person name="Woyke T."/>
            <person name="Bristow J."/>
            <person name="Eisen J.A."/>
            <person name="Markowitz V."/>
            <person name="Hugenholtz P."/>
            <person name="Kyrpides N.C."/>
            <person name="Klenk H.P."/>
            <person name="Lapidus A."/>
        </authorList>
    </citation>
    <scope>NUCLEOTIDE SEQUENCE [LARGE SCALE GENOMIC DNA]</scope>
    <source>
        <strain evidence="8">ATCC 700542 / DSM 9946 / VI-R2</strain>
    </source>
</reference>
<name>D7BGW1_ALLS1</name>
<keyword evidence="8" id="KW-1185">Reference proteome</keyword>
<evidence type="ECO:0000256" key="3">
    <source>
        <dbReference type="ARBA" id="ARBA00023125"/>
    </source>
</evidence>
<dbReference type="GO" id="GO:0003700">
    <property type="term" value="F:DNA-binding transcription factor activity"/>
    <property type="evidence" value="ECO:0007669"/>
    <property type="project" value="InterPro"/>
</dbReference>
<evidence type="ECO:0000256" key="2">
    <source>
        <dbReference type="ARBA" id="ARBA00023015"/>
    </source>
</evidence>
<sequence>MAADTFLPPKFSKARFESILREQAKVFRQNLNFRNAMLALAGSDENAQAFFQLPGVGIGAFAKMVNLPVSTVRHYIRLGLIEPWEVEGRYRFQPVNVRQAQTVRMWRELGMSLEEIVRRKQKQRQTDPTLILKDLIQKVPHDTGQTGALGIALVRQEVKNHELHMHTDIWSGNQLPDPNTQIAEEAARLREIMHELREEYRAVRERLEKKKLEIEERISQVRLIEDELYKGV</sequence>
<dbReference type="PANTHER" id="PTHR30204">
    <property type="entry name" value="REDOX-CYCLING DRUG-SENSING TRANSCRIPTIONAL ACTIVATOR SOXR"/>
    <property type="match status" value="1"/>
</dbReference>
<feature type="domain" description="HTH merR-type" evidence="6">
    <location>
        <begin position="58"/>
        <end position="123"/>
    </location>
</feature>
<dbReference type="InterPro" id="IPR047057">
    <property type="entry name" value="MerR_fam"/>
</dbReference>
<dbReference type="Gene3D" id="1.10.1660.10">
    <property type="match status" value="1"/>
</dbReference>
<feature type="coiled-coil region" evidence="5">
    <location>
        <begin position="179"/>
        <end position="224"/>
    </location>
</feature>
<proteinExistence type="predicted"/>
<evidence type="ECO:0000313" key="7">
    <source>
        <dbReference type="EMBL" id="ADH62115.1"/>
    </source>
</evidence>